<comment type="cofactor">
    <cofactor evidence="7">
        <name>Zn(2+)</name>
        <dbReference type="ChEBI" id="CHEBI:29105"/>
    </cofactor>
    <text evidence="7">Binds 1 zinc ion.</text>
</comment>
<dbReference type="Gene3D" id="3.40.390.10">
    <property type="entry name" value="Collagenase (Catalytic Domain)"/>
    <property type="match status" value="1"/>
</dbReference>
<dbReference type="Pfam" id="PF01432">
    <property type="entry name" value="Peptidase_M3"/>
    <property type="match status" value="1"/>
</dbReference>
<evidence type="ECO:0000256" key="5">
    <source>
        <dbReference type="ARBA" id="ARBA00022833"/>
    </source>
</evidence>
<proteinExistence type="inferred from homology"/>
<keyword evidence="10" id="KW-1185">Reference proteome</keyword>
<dbReference type="InterPro" id="IPR024079">
    <property type="entry name" value="MetalloPept_cat_dom_sf"/>
</dbReference>
<evidence type="ECO:0000256" key="2">
    <source>
        <dbReference type="ARBA" id="ARBA00022670"/>
    </source>
</evidence>
<evidence type="ECO:0000256" key="3">
    <source>
        <dbReference type="ARBA" id="ARBA00022723"/>
    </source>
</evidence>
<accession>A0ABS9FTG8</accession>
<dbReference type="PANTHER" id="PTHR11804:SF84">
    <property type="entry name" value="SACCHAROLYSIN"/>
    <property type="match status" value="1"/>
</dbReference>
<dbReference type="InterPro" id="IPR045090">
    <property type="entry name" value="Pept_M3A_M3B"/>
</dbReference>
<dbReference type="PANTHER" id="PTHR11804">
    <property type="entry name" value="PROTEASE M3 THIMET OLIGOPEPTIDASE-RELATED"/>
    <property type="match status" value="1"/>
</dbReference>
<keyword evidence="2 7" id="KW-0645">Protease</keyword>
<evidence type="ECO:0000256" key="6">
    <source>
        <dbReference type="ARBA" id="ARBA00023049"/>
    </source>
</evidence>
<reference evidence="9 10" key="1">
    <citation type="submission" date="2019-11" db="EMBL/GenBank/DDBJ databases">
        <title>Epiphytic Pseudomonas syringae from cherry orchards.</title>
        <authorList>
            <person name="Hulin M.T."/>
        </authorList>
    </citation>
    <scope>NUCLEOTIDE SEQUENCE [LARGE SCALE GENOMIC DNA]</scope>
    <source>
        <strain evidence="9 10">PA-6-3B</strain>
    </source>
</reference>
<evidence type="ECO:0000256" key="7">
    <source>
        <dbReference type="RuleBase" id="RU003435"/>
    </source>
</evidence>
<comment type="similarity">
    <text evidence="1 7">Belongs to the peptidase M3 family.</text>
</comment>
<dbReference type="InterPro" id="IPR001567">
    <property type="entry name" value="Pept_M3A_M3B_dom"/>
</dbReference>
<keyword evidence="4 7" id="KW-0378">Hydrolase</keyword>
<dbReference type="Proteomes" id="UP000814074">
    <property type="component" value="Unassembled WGS sequence"/>
</dbReference>
<evidence type="ECO:0000313" key="9">
    <source>
        <dbReference type="EMBL" id="MCF5155453.1"/>
    </source>
</evidence>
<keyword evidence="3 7" id="KW-0479">Metal-binding</keyword>
<dbReference type="SUPFAM" id="SSF55486">
    <property type="entry name" value="Metalloproteases ('zincins'), catalytic domain"/>
    <property type="match status" value="1"/>
</dbReference>
<sequence length="692" mass="77563">MIHSLGWLLRQLPLKSDFMPESNPLLLPYDLPPFSAIRAEHLVPAIEQIITESRNTTATIIASQTPFPTWDDLVQAVEALEARLDGVLKIIELLDSHPQGPAWTLASHRSYELAMQYRVELAGNNDLYQLHRQLADSPIATLFNEQRHSALRKILRKYHLAGLDLSPEKQRRLKALNLQIDEFSHEFLRRVSDSSDAWRKHIQDKALLSGLPDAALARMEFAARDAGLGGWLLTLSKQSFQEVMSYADHRALRQEMMLAYYSRAVGTGPDAIATDNEAVLTVLLDSRHQKAQLLGYANFAELALVEQMAETTDEVTACVHQQIDQARTTFAHDAQQLQRYAAQRGVDALEPWDYDFFAEKIRQDVAGVSQDAVRLYFPLETVLQRLCTFTQTLFGVELIEQATVDTWHPDVQVFELREYAQPIGHLFIDPYRRVAGGEIGAAMGLRNHRMTAEGRPQRPIAVLRSQLPRPTAAQPCLLDHLQLRVLLHEFGHCLQHLLSAAPYRAISGMGQLSHDTTEFFGLVLEQFCLTPSFLIYLSGHVQTGDPLPDKMATQMSRFAHTQTSQETASILLTGLVDFELHRTYGDGRTPHEVFTDANVEVGHLQWPDGARPINSFEQPMGSYGAKLYSYTWSGVLARQAFERFERDGLFNPQTGKAFRDAFITEGDTGTLLSALALFRGDGAGCVGHSTGV</sequence>
<keyword evidence="5 7" id="KW-0862">Zinc</keyword>
<evidence type="ECO:0000256" key="4">
    <source>
        <dbReference type="ARBA" id="ARBA00022801"/>
    </source>
</evidence>
<dbReference type="Gene3D" id="1.10.1370.40">
    <property type="match status" value="1"/>
</dbReference>
<dbReference type="EMBL" id="WKDU01000033">
    <property type="protein sequence ID" value="MCF5155453.1"/>
    <property type="molecule type" value="Genomic_DNA"/>
</dbReference>
<protein>
    <submittedName>
        <fullName evidence="9">Oligopeptidase A</fullName>
    </submittedName>
</protein>
<organism evidence="9 10">
    <name type="scientific">Pseudomonas lactis</name>
    <dbReference type="NCBI Taxonomy" id="1615674"/>
    <lineage>
        <taxon>Bacteria</taxon>
        <taxon>Pseudomonadati</taxon>
        <taxon>Pseudomonadota</taxon>
        <taxon>Gammaproteobacteria</taxon>
        <taxon>Pseudomonadales</taxon>
        <taxon>Pseudomonadaceae</taxon>
        <taxon>Pseudomonas</taxon>
    </lineage>
</organism>
<evidence type="ECO:0000259" key="8">
    <source>
        <dbReference type="Pfam" id="PF01432"/>
    </source>
</evidence>
<dbReference type="Gene3D" id="1.10.1370.10">
    <property type="entry name" value="Neurolysin, domain 3"/>
    <property type="match status" value="1"/>
</dbReference>
<evidence type="ECO:0000313" key="10">
    <source>
        <dbReference type="Proteomes" id="UP000814074"/>
    </source>
</evidence>
<feature type="domain" description="Peptidase M3A/M3B catalytic" evidence="8">
    <location>
        <begin position="243"/>
        <end position="681"/>
    </location>
</feature>
<evidence type="ECO:0000256" key="1">
    <source>
        <dbReference type="ARBA" id="ARBA00006040"/>
    </source>
</evidence>
<keyword evidence="6 7" id="KW-0482">Metalloprotease</keyword>
<dbReference type="InterPro" id="IPR024077">
    <property type="entry name" value="Neurolysin/TOP_dom2"/>
</dbReference>
<gene>
    <name evidence="9" type="ORF">GIW47_22915</name>
</gene>
<comment type="caution">
    <text evidence="9">The sequence shown here is derived from an EMBL/GenBank/DDBJ whole genome shotgun (WGS) entry which is preliminary data.</text>
</comment>
<name>A0ABS9FTG8_9PSED</name>